<dbReference type="AlphaFoldDB" id="A0A238FNC2"/>
<dbReference type="Gene3D" id="3.20.20.80">
    <property type="entry name" value="Glycosidases"/>
    <property type="match status" value="1"/>
</dbReference>
<evidence type="ECO:0000256" key="9">
    <source>
        <dbReference type="SAM" id="MobiDB-lite"/>
    </source>
</evidence>
<dbReference type="Proteomes" id="UP000198372">
    <property type="component" value="Unassembled WGS sequence"/>
</dbReference>
<evidence type="ECO:0000256" key="7">
    <source>
        <dbReference type="ARBA" id="ARBA00022801"/>
    </source>
</evidence>
<evidence type="ECO:0000256" key="3">
    <source>
        <dbReference type="ARBA" id="ARBA00005641"/>
    </source>
</evidence>
<keyword evidence="13" id="KW-1185">Reference proteome</keyword>
<dbReference type="GO" id="GO:0005576">
    <property type="term" value="C:extracellular region"/>
    <property type="evidence" value="ECO:0007669"/>
    <property type="project" value="UniProtKB-SubCell"/>
</dbReference>
<keyword evidence="5" id="KW-0964">Secreted</keyword>
<organism evidence="12 13">
    <name type="scientific">Microbotryum intermedium</name>
    <dbReference type="NCBI Taxonomy" id="269621"/>
    <lineage>
        <taxon>Eukaryota</taxon>
        <taxon>Fungi</taxon>
        <taxon>Dikarya</taxon>
        <taxon>Basidiomycota</taxon>
        <taxon>Pucciniomycotina</taxon>
        <taxon>Microbotryomycetes</taxon>
        <taxon>Microbotryales</taxon>
        <taxon>Microbotryaceae</taxon>
        <taxon>Microbotryum</taxon>
    </lineage>
</organism>
<feature type="chain" id="PRO_5013189700" description="mannan endo-1,4-beta-mannosidase" evidence="10">
    <location>
        <begin position="23"/>
        <end position="498"/>
    </location>
</feature>
<keyword evidence="8" id="KW-0326">Glycosidase</keyword>
<keyword evidence="7" id="KW-0378">Hydrolase</keyword>
<dbReference type="Pfam" id="PF26410">
    <property type="entry name" value="GH5_mannosidase"/>
    <property type="match status" value="1"/>
</dbReference>
<evidence type="ECO:0000259" key="11">
    <source>
        <dbReference type="Pfam" id="PF26410"/>
    </source>
</evidence>
<evidence type="ECO:0000313" key="13">
    <source>
        <dbReference type="Proteomes" id="UP000198372"/>
    </source>
</evidence>
<comment type="subcellular location">
    <subcellularLocation>
        <location evidence="2">Secreted</location>
    </subcellularLocation>
</comment>
<dbReference type="PANTHER" id="PTHR31451:SF39">
    <property type="entry name" value="MANNAN ENDO-1,4-BETA-MANNOSIDASE 1"/>
    <property type="match status" value="1"/>
</dbReference>
<keyword evidence="6 10" id="KW-0732">Signal</keyword>
<evidence type="ECO:0000256" key="2">
    <source>
        <dbReference type="ARBA" id="ARBA00004613"/>
    </source>
</evidence>
<dbReference type="InterPro" id="IPR045053">
    <property type="entry name" value="MAN-like"/>
</dbReference>
<dbReference type="GO" id="GO:0016985">
    <property type="term" value="F:mannan endo-1,4-beta-mannosidase activity"/>
    <property type="evidence" value="ECO:0007669"/>
    <property type="project" value="UniProtKB-EC"/>
</dbReference>
<accession>A0A238FNC2</accession>
<proteinExistence type="inferred from homology"/>
<dbReference type="InterPro" id="IPR001547">
    <property type="entry name" value="Glyco_hydro_5"/>
</dbReference>
<dbReference type="EMBL" id="FMSP01000009">
    <property type="protein sequence ID" value="SCV72576.1"/>
    <property type="molecule type" value="Genomic_DNA"/>
</dbReference>
<feature type="domain" description="Glycoside hydrolase family 5" evidence="11">
    <location>
        <begin position="132"/>
        <end position="387"/>
    </location>
</feature>
<evidence type="ECO:0000256" key="10">
    <source>
        <dbReference type="SAM" id="SignalP"/>
    </source>
</evidence>
<gene>
    <name evidence="12" type="ORF">BQ2448_4113</name>
</gene>
<comment type="catalytic activity">
    <reaction evidence="1">
        <text>Random hydrolysis of (1-&gt;4)-beta-D-mannosidic linkages in mannans, galactomannans and glucomannans.</text>
        <dbReference type="EC" id="3.2.1.78"/>
    </reaction>
</comment>
<dbReference type="PANTHER" id="PTHR31451">
    <property type="match status" value="1"/>
</dbReference>
<evidence type="ECO:0000256" key="4">
    <source>
        <dbReference type="ARBA" id="ARBA00012706"/>
    </source>
</evidence>
<evidence type="ECO:0000256" key="6">
    <source>
        <dbReference type="ARBA" id="ARBA00022729"/>
    </source>
</evidence>
<dbReference type="SUPFAM" id="SSF51445">
    <property type="entry name" value="(Trans)glycosidases"/>
    <property type="match status" value="1"/>
</dbReference>
<sequence length="498" mass="55566">MRYSILQKLWLGLSLICQIASAREAHDNGDRTRPRRFRGLGYTNRLAKRSDDLLSRRVRLLTSSAQSQMPKMVGIGKRSRQVAVGGVGTGGQTGSAACDTCTDPSPTPSDEPIVIRGRGTLPQSSSYLTLNEDRTGLLLDNKPFRPVGTNIYWLCNDENIAGRPEGYPSDKARVREALAAAVAMGANTVRIGSCGTSLGFHEAIQPDLHNYAGEDGMDIHDYAIWAAGQYGLKVILTLTDNYDYYHGGKYTILRWLGVTPDNAGAMFFTDERAIQVYLRYIKWVLGRVNRYNNFTYGTDPTISIVETGNELGAYMGKEGYPPSDWTDRVAQRIKQLAPQALVMDGTDGFYNVIFAAANAVAPGLLSPHIDIVTDHPYPRDIHLFRTQAQLAKRAKKVFLLGEMNWLPDGATNANLLHYLQVLDRHPKVGVLIWSLFTHDAQCSQYVLHNDSYSVYYPDGPNTPEEKQNILWLVQWFYRVTGRQVPTVLPVQTCPQEVF</sequence>
<reference evidence="13" key="1">
    <citation type="submission" date="2016-09" db="EMBL/GenBank/DDBJ databases">
        <authorList>
            <person name="Jeantristanb JTB J.-T."/>
            <person name="Ricardo R."/>
        </authorList>
    </citation>
    <scope>NUCLEOTIDE SEQUENCE [LARGE SCALE GENOMIC DNA]</scope>
</reference>
<evidence type="ECO:0000256" key="8">
    <source>
        <dbReference type="ARBA" id="ARBA00023295"/>
    </source>
</evidence>
<dbReference type="OrthoDB" id="406631at2759"/>
<protein>
    <recommendedName>
        <fullName evidence="4">mannan endo-1,4-beta-mannosidase</fullName>
        <ecNumber evidence="4">3.2.1.78</ecNumber>
    </recommendedName>
</protein>
<feature type="signal peptide" evidence="10">
    <location>
        <begin position="1"/>
        <end position="22"/>
    </location>
</feature>
<dbReference type="EC" id="3.2.1.78" evidence="4"/>
<evidence type="ECO:0000313" key="12">
    <source>
        <dbReference type="EMBL" id="SCV72576.1"/>
    </source>
</evidence>
<dbReference type="InterPro" id="IPR017853">
    <property type="entry name" value="GH"/>
</dbReference>
<comment type="similarity">
    <text evidence="3">Belongs to the glycosyl hydrolase 5 (cellulase A) family.</text>
</comment>
<feature type="region of interest" description="Disordered" evidence="9">
    <location>
        <begin position="93"/>
        <end position="118"/>
    </location>
</feature>
<name>A0A238FNC2_9BASI</name>
<evidence type="ECO:0000256" key="5">
    <source>
        <dbReference type="ARBA" id="ARBA00022525"/>
    </source>
</evidence>
<evidence type="ECO:0000256" key="1">
    <source>
        <dbReference type="ARBA" id="ARBA00001678"/>
    </source>
</evidence>